<feature type="transmembrane region" description="Helical" evidence="7">
    <location>
        <begin position="95"/>
        <end position="116"/>
    </location>
</feature>
<dbReference type="UniPathway" id="UPA00664"/>
<reference evidence="9" key="1">
    <citation type="submission" date="2021-01" db="EMBL/GenBank/DDBJ databases">
        <title>Whole genome shotgun sequence of Planobispora takensis NBRC 109077.</title>
        <authorList>
            <person name="Komaki H."/>
            <person name="Tamura T."/>
        </authorList>
    </citation>
    <scope>NUCLEOTIDE SEQUENCE</scope>
    <source>
        <strain evidence="9">NBRC 109077</strain>
    </source>
</reference>
<feature type="compositionally biased region" description="Low complexity" evidence="8">
    <location>
        <begin position="443"/>
        <end position="457"/>
    </location>
</feature>
<feature type="compositionally biased region" description="Low complexity" evidence="8">
    <location>
        <begin position="348"/>
        <end position="378"/>
    </location>
</feature>
<evidence type="ECO:0000313" key="10">
    <source>
        <dbReference type="Proteomes" id="UP000634476"/>
    </source>
</evidence>
<evidence type="ECO:0000256" key="4">
    <source>
        <dbReference type="ARBA" id="ARBA00022692"/>
    </source>
</evidence>
<comment type="function">
    <text evidence="7">Catalyzes the transfer of the diacylglyceryl group from phosphatidylglycerol to the sulfhydryl group of the N-terminal cysteine of a prolipoprotein, the first step in the formation of mature lipoproteins.</text>
</comment>
<keyword evidence="4 7" id="KW-0812">Transmembrane</keyword>
<evidence type="ECO:0000256" key="5">
    <source>
        <dbReference type="ARBA" id="ARBA00022989"/>
    </source>
</evidence>
<dbReference type="PANTHER" id="PTHR30589:SF0">
    <property type="entry name" value="PHOSPHATIDYLGLYCEROL--PROLIPOPROTEIN DIACYLGLYCERYL TRANSFERASE"/>
    <property type="match status" value="1"/>
</dbReference>
<feature type="region of interest" description="Disordered" evidence="8">
    <location>
        <begin position="291"/>
        <end position="477"/>
    </location>
</feature>
<accession>A0A8J3SZB0</accession>
<dbReference type="GO" id="GO:0008961">
    <property type="term" value="F:phosphatidylglycerol-prolipoprotein diacylglyceryl transferase activity"/>
    <property type="evidence" value="ECO:0007669"/>
    <property type="project" value="UniProtKB-UniRule"/>
</dbReference>
<feature type="transmembrane region" description="Helical" evidence="7">
    <location>
        <begin position="20"/>
        <end position="40"/>
    </location>
</feature>
<feature type="compositionally biased region" description="Low complexity" evidence="8">
    <location>
        <begin position="291"/>
        <end position="312"/>
    </location>
</feature>
<protein>
    <recommendedName>
        <fullName evidence="7">Phosphatidylglycerol--prolipoprotein diacylglyceryl transferase</fullName>
        <ecNumber evidence="7">2.5.1.145</ecNumber>
    </recommendedName>
</protein>
<feature type="binding site" evidence="7">
    <location>
        <position position="144"/>
    </location>
    <ligand>
        <name>a 1,2-diacyl-sn-glycero-3-phospho-(1'-sn-glycerol)</name>
        <dbReference type="ChEBI" id="CHEBI:64716"/>
    </ligand>
</feature>
<sequence>MPLASIPSPSQGVWHLFGVVPIRAYALCIVLGVVVAVVIGERRWRARGGAPGTIVDLAVWAVPFGLIGGRLYHVITDWQLYFAADAPNRPIEALYIWNGGLGIWGAIALGAVGVWIGCRTRGISLTAVADTVAPGIAVAQAIGRWGNYFNQELFGSPTDLPWGLEIDPDRPGTIPGEDTYHPTFLYESIWDLGLALVLVWAGRKFALRHGRLFALYVAGYTVGRFWIEGLRVDTAHHILGLRLNQWTSIILLVGALAYFWLNRDRTDEESLGTVPEDENEKALVGAGVAAGSSAAGSSSEPAGTAAASTGAAADDDPVDPAHPADQADAGAADGDGDGDGGEPVGEKTATAETGETAPEESAPAEPASVEAAPGEPVADGTTPDESAESAADETASDETAPAEAEPAAGVSAAAADSASETAADPTDPADPAHPADQADEAEGQGAAPAEAPSAPAGEKGKTPQRANATAEGEKGTS</sequence>
<evidence type="ECO:0000256" key="8">
    <source>
        <dbReference type="SAM" id="MobiDB-lite"/>
    </source>
</evidence>
<dbReference type="Pfam" id="PF01790">
    <property type="entry name" value="LGT"/>
    <property type="match status" value="1"/>
</dbReference>
<comment type="pathway">
    <text evidence="7">Protein modification; lipoprotein biosynthesis (diacylglyceryl transfer).</text>
</comment>
<evidence type="ECO:0000256" key="7">
    <source>
        <dbReference type="HAMAP-Rule" id="MF_01147"/>
    </source>
</evidence>
<dbReference type="PROSITE" id="PS01311">
    <property type="entry name" value="LGT"/>
    <property type="match status" value="1"/>
</dbReference>
<feature type="transmembrane region" description="Helical" evidence="7">
    <location>
        <begin position="213"/>
        <end position="231"/>
    </location>
</feature>
<feature type="compositionally biased region" description="Low complexity" evidence="8">
    <location>
        <begin position="321"/>
        <end position="332"/>
    </location>
</feature>
<keyword evidence="5 7" id="KW-1133">Transmembrane helix</keyword>
<dbReference type="GO" id="GO:0005886">
    <property type="term" value="C:plasma membrane"/>
    <property type="evidence" value="ECO:0007669"/>
    <property type="project" value="UniProtKB-SubCell"/>
</dbReference>
<keyword evidence="6 7" id="KW-0472">Membrane</keyword>
<organism evidence="9 10">
    <name type="scientific">Planobispora takensis</name>
    <dbReference type="NCBI Taxonomy" id="1367882"/>
    <lineage>
        <taxon>Bacteria</taxon>
        <taxon>Bacillati</taxon>
        <taxon>Actinomycetota</taxon>
        <taxon>Actinomycetes</taxon>
        <taxon>Streptosporangiales</taxon>
        <taxon>Streptosporangiaceae</taxon>
        <taxon>Planobispora</taxon>
    </lineage>
</organism>
<feature type="transmembrane region" description="Helical" evidence="7">
    <location>
        <begin position="52"/>
        <end position="75"/>
    </location>
</feature>
<dbReference type="NCBIfam" id="TIGR00544">
    <property type="entry name" value="lgt"/>
    <property type="match status" value="1"/>
</dbReference>
<proteinExistence type="inferred from homology"/>
<comment type="similarity">
    <text evidence="1 7">Belongs to the Lgt family.</text>
</comment>
<feature type="transmembrane region" description="Helical" evidence="7">
    <location>
        <begin position="243"/>
        <end position="261"/>
    </location>
</feature>
<dbReference type="PANTHER" id="PTHR30589">
    <property type="entry name" value="PROLIPOPROTEIN DIACYLGLYCERYL TRANSFERASE"/>
    <property type="match status" value="1"/>
</dbReference>
<evidence type="ECO:0000256" key="3">
    <source>
        <dbReference type="ARBA" id="ARBA00022679"/>
    </source>
</evidence>
<keyword evidence="10" id="KW-1185">Reference proteome</keyword>
<evidence type="ECO:0000256" key="6">
    <source>
        <dbReference type="ARBA" id="ARBA00023136"/>
    </source>
</evidence>
<keyword evidence="2 7" id="KW-1003">Cell membrane</keyword>
<dbReference type="AlphaFoldDB" id="A0A8J3SZB0"/>
<feature type="compositionally biased region" description="Acidic residues" evidence="8">
    <location>
        <begin position="385"/>
        <end position="396"/>
    </location>
</feature>
<dbReference type="EMBL" id="BOOK01000032">
    <property type="protein sequence ID" value="GII02496.1"/>
    <property type="molecule type" value="Genomic_DNA"/>
</dbReference>
<name>A0A8J3SZB0_9ACTN</name>
<gene>
    <name evidence="7" type="primary">lgt</name>
    <name evidence="9" type="ORF">Pta02_45040</name>
</gene>
<dbReference type="Proteomes" id="UP000634476">
    <property type="component" value="Unassembled WGS sequence"/>
</dbReference>
<dbReference type="EC" id="2.5.1.145" evidence="7"/>
<feature type="compositionally biased region" description="Low complexity" evidence="8">
    <location>
        <begin position="397"/>
        <end position="426"/>
    </location>
</feature>
<dbReference type="HAMAP" id="MF_01147">
    <property type="entry name" value="Lgt"/>
    <property type="match status" value="1"/>
</dbReference>
<evidence type="ECO:0000256" key="2">
    <source>
        <dbReference type="ARBA" id="ARBA00022475"/>
    </source>
</evidence>
<dbReference type="InterPro" id="IPR001640">
    <property type="entry name" value="Lgt"/>
</dbReference>
<evidence type="ECO:0000256" key="1">
    <source>
        <dbReference type="ARBA" id="ARBA00007150"/>
    </source>
</evidence>
<comment type="catalytic activity">
    <reaction evidence="7">
        <text>L-cysteinyl-[prolipoprotein] + a 1,2-diacyl-sn-glycero-3-phospho-(1'-sn-glycerol) = an S-1,2-diacyl-sn-glyceryl-L-cysteinyl-[prolipoprotein] + sn-glycerol 1-phosphate + H(+)</text>
        <dbReference type="Rhea" id="RHEA:56712"/>
        <dbReference type="Rhea" id="RHEA-COMP:14679"/>
        <dbReference type="Rhea" id="RHEA-COMP:14680"/>
        <dbReference type="ChEBI" id="CHEBI:15378"/>
        <dbReference type="ChEBI" id="CHEBI:29950"/>
        <dbReference type="ChEBI" id="CHEBI:57685"/>
        <dbReference type="ChEBI" id="CHEBI:64716"/>
        <dbReference type="ChEBI" id="CHEBI:140658"/>
        <dbReference type="EC" id="2.5.1.145"/>
    </reaction>
</comment>
<comment type="caution">
    <text evidence="9">The sequence shown here is derived from an EMBL/GenBank/DDBJ whole genome shotgun (WGS) entry which is preliminary data.</text>
</comment>
<dbReference type="GO" id="GO:0042158">
    <property type="term" value="P:lipoprotein biosynthetic process"/>
    <property type="evidence" value="ECO:0007669"/>
    <property type="project" value="UniProtKB-UniRule"/>
</dbReference>
<evidence type="ECO:0000313" key="9">
    <source>
        <dbReference type="EMBL" id="GII02496.1"/>
    </source>
</evidence>
<comment type="subcellular location">
    <subcellularLocation>
        <location evidence="7">Cell membrane</location>
        <topology evidence="7">Multi-pass membrane protein</topology>
    </subcellularLocation>
</comment>
<keyword evidence="3 7" id="KW-0808">Transferase</keyword>